<dbReference type="Proteomes" id="UP000295560">
    <property type="component" value="Unassembled WGS sequence"/>
</dbReference>
<dbReference type="AlphaFoldDB" id="A0A4V2PHS3"/>
<evidence type="ECO:0000256" key="1">
    <source>
        <dbReference type="SAM" id="MobiDB-lite"/>
    </source>
</evidence>
<dbReference type="EMBL" id="SMFZ01000002">
    <property type="protein sequence ID" value="TCK21896.1"/>
    <property type="molecule type" value="Genomic_DNA"/>
</dbReference>
<dbReference type="RefSeq" id="WP_132430582.1">
    <property type="nucleotide sequence ID" value="NZ_SMFZ01000002.1"/>
</dbReference>
<name>A0A4V2PHS3_PSEEN</name>
<feature type="transmembrane region" description="Helical" evidence="2">
    <location>
        <begin position="54"/>
        <end position="73"/>
    </location>
</feature>
<feature type="compositionally biased region" description="Basic residues" evidence="1">
    <location>
        <begin position="79"/>
        <end position="89"/>
    </location>
</feature>
<evidence type="ECO:0000256" key="2">
    <source>
        <dbReference type="SAM" id="Phobius"/>
    </source>
</evidence>
<feature type="region of interest" description="Disordered" evidence="1">
    <location>
        <begin position="79"/>
        <end position="100"/>
    </location>
</feature>
<dbReference type="OrthoDB" id="3578800at2"/>
<proteinExistence type="predicted"/>
<comment type="caution">
    <text evidence="3">The sequence shown here is derived from an EMBL/GenBank/DDBJ whole genome shotgun (WGS) entry which is preliminary data.</text>
</comment>
<keyword evidence="2" id="KW-1133">Transmembrane helix</keyword>
<organism evidence="3 4">
    <name type="scientific">Pseudonocardia endophytica</name>
    <dbReference type="NCBI Taxonomy" id="401976"/>
    <lineage>
        <taxon>Bacteria</taxon>
        <taxon>Bacillati</taxon>
        <taxon>Actinomycetota</taxon>
        <taxon>Actinomycetes</taxon>
        <taxon>Pseudonocardiales</taxon>
        <taxon>Pseudonocardiaceae</taxon>
        <taxon>Pseudonocardia</taxon>
    </lineage>
</organism>
<evidence type="ECO:0000313" key="3">
    <source>
        <dbReference type="EMBL" id="TCK21896.1"/>
    </source>
</evidence>
<gene>
    <name evidence="3" type="ORF">EV378_5888</name>
</gene>
<protein>
    <recommendedName>
        <fullName evidence="5">DUF3099 family protein</fullName>
    </recommendedName>
</protein>
<accession>A0A4V2PHS3</accession>
<sequence>MWRRRRDDVTVVTDYVEPLAVQHRRRIRIRLVAMAVWIVGWVVSGILWRHGVLATVILLGSGPGIWMLWWLLVPQRAPGHRRAVTRRGPRALPGPGHGTS</sequence>
<keyword evidence="2" id="KW-0812">Transmembrane</keyword>
<keyword evidence="4" id="KW-1185">Reference proteome</keyword>
<feature type="transmembrane region" description="Helical" evidence="2">
    <location>
        <begin position="31"/>
        <end position="48"/>
    </location>
</feature>
<keyword evidence="2" id="KW-0472">Membrane</keyword>
<reference evidence="3 4" key="1">
    <citation type="submission" date="2019-03" db="EMBL/GenBank/DDBJ databases">
        <title>Sequencing the genomes of 1000 actinobacteria strains.</title>
        <authorList>
            <person name="Klenk H.-P."/>
        </authorList>
    </citation>
    <scope>NUCLEOTIDE SEQUENCE [LARGE SCALE GENOMIC DNA]</scope>
    <source>
        <strain evidence="3 4">DSM 44969</strain>
    </source>
</reference>
<evidence type="ECO:0000313" key="4">
    <source>
        <dbReference type="Proteomes" id="UP000295560"/>
    </source>
</evidence>
<evidence type="ECO:0008006" key="5">
    <source>
        <dbReference type="Google" id="ProtNLM"/>
    </source>
</evidence>